<dbReference type="EMBL" id="AVPF01000001">
    <property type="protein sequence ID" value="KGX91858.1"/>
    <property type="molecule type" value="Genomic_DNA"/>
</dbReference>
<dbReference type="RefSeq" id="WP_154657284.1">
    <property type="nucleotide sequence ID" value="NZ_AULJ01000001.1"/>
</dbReference>
<dbReference type="Proteomes" id="UP000030403">
    <property type="component" value="Unassembled WGS sequence"/>
</dbReference>
<name>A0A0A5GKW1_9BACI</name>
<gene>
    <name evidence="1" type="ORF">N783_00175</name>
</gene>
<dbReference type="AlphaFoldDB" id="A0A0A5GKW1"/>
<accession>A0A0A5GKW1</accession>
<keyword evidence="2" id="KW-1185">Reference proteome</keyword>
<evidence type="ECO:0000313" key="2">
    <source>
        <dbReference type="Proteomes" id="UP000030403"/>
    </source>
</evidence>
<reference evidence="1 2" key="1">
    <citation type="submission" date="2013-08" db="EMBL/GenBank/DDBJ databases">
        <authorList>
            <person name="Huang J."/>
            <person name="Wang G."/>
        </authorList>
    </citation>
    <scope>NUCLEOTIDE SEQUENCE [LARGE SCALE GENOMIC DNA]</scope>
    <source>
        <strain evidence="1 2">BH030004</strain>
    </source>
</reference>
<sequence length="51" mass="6285">MTNDINKTRLQNMLYRVIEAEKENIRTKRFRDSEMIKKIQKIIEEEDKKCI</sequence>
<proteinExistence type="predicted"/>
<evidence type="ECO:0000313" key="1">
    <source>
        <dbReference type="EMBL" id="KGX91858.1"/>
    </source>
</evidence>
<organism evidence="1 2">
    <name type="scientific">Pontibacillus marinus BH030004 = DSM 16465</name>
    <dbReference type="NCBI Taxonomy" id="1385511"/>
    <lineage>
        <taxon>Bacteria</taxon>
        <taxon>Bacillati</taxon>
        <taxon>Bacillota</taxon>
        <taxon>Bacilli</taxon>
        <taxon>Bacillales</taxon>
        <taxon>Bacillaceae</taxon>
        <taxon>Pontibacillus</taxon>
    </lineage>
</organism>
<protein>
    <submittedName>
        <fullName evidence="1">Uncharacterized protein</fullName>
    </submittedName>
</protein>
<comment type="caution">
    <text evidence="1">The sequence shown here is derived from an EMBL/GenBank/DDBJ whole genome shotgun (WGS) entry which is preliminary data.</text>
</comment>